<evidence type="ECO:0000313" key="1">
    <source>
        <dbReference type="EMBL" id="GLQ83237.1"/>
    </source>
</evidence>
<proteinExistence type="predicted"/>
<name>A0AA37SCP5_9PROT</name>
<dbReference type="AlphaFoldDB" id="A0AA37SCP5"/>
<organism evidence="1 2">
    <name type="scientific">Gluconobacter sphaericus NBRC 12467</name>
    <dbReference type="NCBI Taxonomy" id="1307951"/>
    <lineage>
        <taxon>Bacteria</taxon>
        <taxon>Pseudomonadati</taxon>
        <taxon>Pseudomonadota</taxon>
        <taxon>Alphaproteobacteria</taxon>
        <taxon>Acetobacterales</taxon>
        <taxon>Acetobacteraceae</taxon>
        <taxon>Gluconobacter</taxon>
    </lineage>
</organism>
<gene>
    <name evidence="1" type="ORF">GCM10007872_01450</name>
</gene>
<protein>
    <submittedName>
        <fullName evidence="1">Uncharacterized protein</fullName>
    </submittedName>
</protein>
<evidence type="ECO:0000313" key="2">
    <source>
        <dbReference type="Proteomes" id="UP001156708"/>
    </source>
</evidence>
<dbReference type="Proteomes" id="UP001156708">
    <property type="component" value="Unassembled WGS sequence"/>
</dbReference>
<keyword evidence="2" id="KW-1185">Reference proteome</keyword>
<comment type="caution">
    <text evidence="1">The sequence shown here is derived from an EMBL/GenBank/DDBJ whole genome shotgun (WGS) entry which is preliminary data.</text>
</comment>
<reference evidence="2" key="1">
    <citation type="journal article" date="2019" name="Int. J. Syst. Evol. Microbiol.">
        <title>The Global Catalogue of Microorganisms (GCM) 10K type strain sequencing project: providing services to taxonomists for standard genome sequencing and annotation.</title>
        <authorList>
            <consortium name="The Broad Institute Genomics Platform"/>
            <consortium name="The Broad Institute Genome Sequencing Center for Infectious Disease"/>
            <person name="Wu L."/>
            <person name="Ma J."/>
        </authorList>
    </citation>
    <scope>NUCLEOTIDE SEQUENCE [LARGE SCALE GENOMIC DNA]</scope>
    <source>
        <strain evidence="2">NBRC 12467</strain>
    </source>
</reference>
<dbReference type="EMBL" id="BSNZ01000002">
    <property type="protein sequence ID" value="GLQ83237.1"/>
    <property type="molecule type" value="Genomic_DNA"/>
</dbReference>
<sequence>MRETTMTKGLCQKAGEEFQSTTEHGAFGIDVWQKTAKQSRTDGERFRRQDVPAHCAQHGKAANQQMGTSGHAPYMVCFDVPRKLFVHKTFTDAATF</sequence>
<accession>A0AA37SCP5</accession>